<proteinExistence type="predicted"/>
<dbReference type="CDD" id="cd09872">
    <property type="entry name" value="PIN_Sll0205-like"/>
    <property type="match status" value="1"/>
</dbReference>
<dbReference type="AlphaFoldDB" id="R7ZUH6"/>
<dbReference type="InterPro" id="IPR041705">
    <property type="entry name" value="PIN_Sll0205"/>
</dbReference>
<dbReference type="InterPro" id="IPR002716">
    <property type="entry name" value="PIN_dom"/>
</dbReference>
<dbReference type="InterPro" id="IPR052919">
    <property type="entry name" value="TA_system_RNase"/>
</dbReference>
<dbReference type="PANTHER" id="PTHR36173:SF2">
    <property type="entry name" value="RIBONUCLEASE VAPC16"/>
    <property type="match status" value="1"/>
</dbReference>
<comment type="caution">
    <text evidence="2">The sequence shown here is derived from an EMBL/GenBank/DDBJ whole genome shotgun (WGS) entry which is preliminary data.</text>
</comment>
<keyword evidence="3" id="KW-1185">Reference proteome</keyword>
<dbReference type="SUPFAM" id="SSF88723">
    <property type="entry name" value="PIN domain-like"/>
    <property type="match status" value="1"/>
</dbReference>
<dbReference type="EMBL" id="AQHR01000049">
    <property type="protein sequence ID" value="EON77805.1"/>
    <property type="molecule type" value="Genomic_DNA"/>
</dbReference>
<reference evidence="2 3" key="1">
    <citation type="submission" date="2013-02" db="EMBL/GenBank/DDBJ databases">
        <title>A novel strain isolated from Lonar lake, Maharashtra, India.</title>
        <authorList>
            <person name="Singh A."/>
        </authorList>
    </citation>
    <scope>NUCLEOTIDE SEQUENCE [LARGE SCALE GENOMIC DNA]</scope>
    <source>
        <strain evidence="2 3">AK24</strain>
    </source>
</reference>
<feature type="domain" description="PIN" evidence="1">
    <location>
        <begin position="3"/>
        <end position="121"/>
    </location>
</feature>
<sequence length="127" mass="14871">MRYLLDTQILLWIFGESDKLTATATDIIKNKENDLFVSKVSFWEVAIKVNIGKLKLPFSFEELVRETLSNDIEMLDIEMNHINKNVHIPLYHRDPFDRLIISQAMVEELPIISSDAQFSNYNITIIW</sequence>
<dbReference type="PANTHER" id="PTHR36173">
    <property type="entry name" value="RIBONUCLEASE VAPC16-RELATED"/>
    <property type="match status" value="1"/>
</dbReference>
<evidence type="ECO:0000313" key="3">
    <source>
        <dbReference type="Proteomes" id="UP000013909"/>
    </source>
</evidence>
<protein>
    <recommendedName>
        <fullName evidence="1">PIN domain-containing protein</fullName>
    </recommendedName>
</protein>
<evidence type="ECO:0000259" key="1">
    <source>
        <dbReference type="Pfam" id="PF01850"/>
    </source>
</evidence>
<name>R7ZUH6_9BACT</name>
<accession>R7ZUH6</accession>
<dbReference type="Proteomes" id="UP000013909">
    <property type="component" value="Unassembled WGS sequence"/>
</dbReference>
<gene>
    <name evidence="2" type="ORF">ADIS_1724</name>
</gene>
<dbReference type="STRING" id="1232681.ADIS_1724"/>
<dbReference type="InterPro" id="IPR029060">
    <property type="entry name" value="PIN-like_dom_sf"/>
</dbReference>
<organism evidence="2 3">
    <name type="scientific">Lunatimonas lonarensis</name>
    <dbReference type="NCBI Taxonomy" id="1232681"/>
    <lineage>
        <taxon>Bacteria</taxon>
        <taxon>Pseudomonadati</taxon>
        <taxon>Bacteroidota</taxon>
        <taxon>Cytophagia</taxon>
        <taxon>Cytophagales</taxon>
        <taxon>Cyclobacteriaceae</taxon>
    </lineage>
</organism>
<dbReference type="Pfam" id="PF01850">
    <property type="entry name" value="PIN"/>
    <property type="match status" value="1"/>
</dbReference>
<evidence type="ECO:0000313" key="2">
    <source>
        <dbReference type="EMBL" id="EON77805.1"/>
    </source>
</evidence>
<dbReference type="Gene3D" id="3.40.50.1010">
    <property type="entry name" value="5'-nuclease"/>
    <property type="match status" value="1"/>
</dbReference>